<reference evidence="1" key="1">
    <citation type="submission" date="2018-09" db="EMBL/GenBank/DDBJ databases">
        <title>Genome sequencing and analysis.</title>
        <authorList>
            <person name="Huang Y.-T."/>
        </authorList>
    </citation>
    <scope>NUCLEOTIDE SEQUENCE</scope>
    <source>
        <strain evidence="1">HIDE</strain>
    </source>
</reference>
<name>A0A7T8EG30_9GAMM</name>
<protein>
    <submittedName>
        <fullName evidence="1">Uncharacterized protein</fullName>
    </submittedName>
</protein>
<evidence type="ECO:0000313" key="1">
    <source>
        <dbReference type="EMBL" id="QQO85695.1"/>
    </source>
</evidence>
<gene>
    <name evidence="1" type="ORF">D7032_21920</name>
</gene>
<organism evidence="1">
    <name type="scientific">Shewanella algae</name>
    <dbReference type="NCBI Taxonomy" id="38313"/>
    <lineage>
        <taxon>Bacteria</taxon>
        <taxon>Pseudomonadati</taxon>
        <taxon>Pseudomonadota</taxon>
        <taxon>Gammaproteobacteria</taxon>
        <taxon>Alteromonadales</taxon>
        <taxon>Shewanellaceae</taxon>
        <taxon>Shewanella</taxon>
    </lineage>
</organism>
<dbReference type="AlphaFoldDB" id="A0A7T8EG30"/>
<accession>A0A7T8EG30</accession>
<proteinExistence type="predicted"/>
<dbReference type="EMBL" id="CP032664">
    <property type="protein sequence ID" value="QQO85695.1"/>
    <property type="molecule type" value="Genomic_DNA"/>
</dbReference>
<sequence>MAQEATRFGCTGWKLVITGRYLVDKDGLLGVTEDDWIMMSQFGYRYLQETQESVWKTDNEKSCRESCQKKKDIDRESRIASKET</sequence>
<dbReference type="RefSeq" id="WP_028780364.1">
    <property type="nucleotide sequence ID" value="NZ_AP024615.1"/>
</dbReference>